<dbReference type="Gene3D" id="3.40.50.2300">
    <property type="match status" value="1"/>
</dbReference>
<dbReference type="Pfam" id="PF00072">
    <property type="entry name" value="Response_reg"/>
    <property type="match status" value="1"/>
</dbReference>
<dbReference type="InterPro" id="IPR011006">
    <property type="entry name" value="CheY-like_superfamily"/>
</dbReference>
<feature type="modified residue" description="4-aspartylphosphate" evidence="1">
    <location>
        <position position="63"/>
    </location>
</feature>
<dbReference type="SMART" id="SM00471">
    <property type="entry name" value="HDc"/>
    <property type="match status" value="1"/>
</dbReference>
<feature type="domain" description="HD-GYP" evidence="3">
    <location>
        <begin position="154"/>
        <end position="379"/>
    </location>
</feature>
<dbReference type="InterPro" id="IPR037522">
    <property type="entry name" value="HD_GYP_dom"/>
</dbReference>
<reference evidence="4 5" key="1">
    <citation type="submission" date="2019-03" db="EMBL/GenBank/DDBJ databases">
        <title>Genomic Encyclopedia of Type Strains, Phase IV (KMG-IV): sequencing the most valuable type-strain genomes for metagenomic binning, comparative biology and taxonomic classification.</title>
        <authorList>
            <person name="Goeker M."/>
        </authorList>
    </citation>
    <scope>NUCLEOTIDE SEQUENCE [LARGE SCALE GENOMIC DNA]</scope>
    <source>
        <strain evidence="4 5">DSM 1709</strain>
    </source>
</reference>
<dbReference type="PANTHER" id="PTHR45228">
    <property type="entry name" value="CYCLIC DI-GMP PHOSPHODIESTERASE TM_0186-RELATED"/>
    <property type="match status" value="1"/>
</dbReference>
<dbReference type="EMBL" id="SLXD01000007">
    <property type="protein sequence ID" value="TCP02210.1"/>
    <property type="molecule type" value="Genomic_DNA"/>
</dbReference>
<keyword evidence="1" id="KW-0597">Phosphoprotein</keyword>
<dbReference type="Proteomes" id="UP000295106">
    <property type="component" value="Unassembled WGS sequence"/>
</dbReference>
<evidence type="ECO:0000259" key="3">
    <source>
        <dbReference type="PROSITE" id="PS51832"/>
    </source>
</evidence>
<dbReference type="InterPro" id="IPR052020">
    <property type="entry name" value="Cyclic_di-GMP/3'3'-cGAMP_PDE"/>
</dbReference>
<gene>
    <name evidence="4" type="ORF">EV684_107216</name>
</gene>
<evidence type="ECO:0000313" key="4">
    <source>
        <dbReference type="EMBL" id="TCP02210.1"/>
    </source>
</evidence>
<dbReference type="RefSeq" id="WP_132647664.1">
    <property type="nucleotide sequence ID" value="NZ_CP181386.1"/>
</dbReference>
<accession>A0A4R2M7E6</accession>
<sequence>MPAALSLPSGPETILIVDDEPANLKILAAILGDTGYRVIAASSGETALRLAERPPLPALILLDVMMPDMSGMVVLEKLRENPATRAIPVVMVTALGKERDEEIGLQAGASDYIKKPFSPLILLARVRTQLDAARLRSLLRDELQREKQLRDLEGDLMQTVVIRALAHLAETRDLETGNHILRTQKYVRVLAEDLRSHGWDLSDSTISLLERSAPLHDIGKVGIPDEVLLKKGKLTPDEWVTMKRHARIGADAITRAEEDVQQEMRQRWHDGEIDDKTRDLLDCLRIAKEIAHRHHERWDGSGYPDGLAGEAIPRSARLMALADVFDALISKRCYKEAWDYGDAHATIVAGRGTHFDPAVVDAFERCYDEFCRIATTFADPKEDLEAAARRGV</sequence>
<evidence type="ECO:0000259" key="2">
    <source>
        <dbReference type="PROSITE" id="PS50110"/>
    </source>
</evidence>
<dbReference type="InterPro" id="IPR001789">
    <property type="entry name" value="Sig_transdc_resp-reg_receiver"/>
</dbReference>
<dbReference type="OrthoDB" id="9763857at2"/>
<comment type="caution">
    <text evidence="4">The sequence shown here is derived from an EMBL/GenBank/DDBJ whole genome shotgun (WGS) entry which is preliminary data.</text>
</comment>
<evidence type="ECO:0000313" key="5">
    <source>
        <dbReference type="Proteomes" id="UP000295106"/>
    </source>
</evidence>
<feature type="domain" description="Response regulatory" evidence="2">
    <location>
        <begin position="13"/>
        <end position="130"/>
    </location>
</feature>
<dbReference type="Pfam" id="PF13487">
    <property type="entry name" value="HD_5"/>
    <property type="match status" value="1"/>
</dbReference>
<proteinExistence type="predicted"/>
<dbReference type="PROSITE" id="PS51832">
    <property type="entry name" value="HD_GYP"/>
    <property type="match status" value="1"/>
</dbReference>
<evidence type="ECO:0000256" key="1">
    <source>
        <dbReference type="PROSITE-ProRule" id="PRU00169"/>
    </source>
</evidence>
<dbReference type="AlphaFoldDB" id="A0A4R2M7E6"/>
<dbReference type="Gene3D" id="1.10.3210.10">
    <property type="entry name" value="Hypothetical protein af1432"/>
    <property type="match status" value="1"/>
</dbReference>
<protein>
    <submittedName>
        <fullName evidence="4">Putative two-component system response regulator</fullName>
    </submittedName>
</protein>
<dbReference type="CDD" id="cd00077">
    <property type="entry name" value="HDc"/>
    <property type="match status" value="1"/>
</dbReference>
<dbReference type="SUPFAM" id="SSF109604">
    <property type="entry name" value="HD-domain/PDEase-like"/>
    <property type="match status" value="1"/>
</dbReference>
<dbReference type="InterPro" id="IPR003607">
    <property type="entry name" value="HD/PDEase_dom"/>
</dbReference>
<dbReference type="GO" id="GO:0008081">
    <property type="term" value="F:phosphoric diester hydrolase activity"/>
    <property type="evidence" value="ECO:0007669"/>
    <property type="project" value="UniProtKB-ARBA"/>
</dbReference>
<organism evidence="4 5">
    <name type="scientific">Rubrivivax gelatinosus</name>
    <name type="common">Rhodocyclus gelatinosus</name>
    <name type="synonym">Rhodopseudomonas gelatinosa</name>
    <dbReference type="NCBI Taxonomy" id="28068"/>
    <lineage>
        <taxon>Bacteria</taxon>
        <taxon>Pseudomonadati</taxon>
        <taxon>Pseudomonadota</taxon>
        <taxon>Betaproteobacteria</taxon>
        <taxon>Burkholderiales</taxon>
        <taxon>Sphaerotilaceae</taxon>
        <taxon>Rubrivivax</taxon>
    </lineage>
</organism>
<dbReference type="SUPFAM" id="SSF52172">
    <property type="entry name" value="CheY-like"/>
    <property type="match status" value="1"/>
</dbReference>
<name>A0A4R2M7E6_RUBGE</name>
<dbReference type="GO" id="GO:0000160">
    <property type="term" value="P:phosphorelay signal transduction system"/>
    <property type="evidence" value="ECO:0007669"/>
    <property type="project" value="InterPro"/>
</dbReference>
<dbReference type="SMART" id="SM00448">
    <property type="entry name" value="REC"/>
    <property type="match status" value="1"/>
</dbReference>
<dbReference type="PROSITE" id="PS50110">
    <property type="entry name" value="RESPONSE_REGULATORY"/>
    <property type="match status" value="1"/>
</dbReference>
<dbReference type="PANTHER" id="PTHR45228:SF5">
    <property type="entry name" value="CYCLIC DI-GMP PHOSPHODIESTERASE VC_1348-RELATED"/>
    <property type="match status" value="1"/>
</dbReference>
<dbReference type="GeneID" id="99686175"/>